<gene>
    <name evidence="1" type="ORF">RIF29_00871</name>
</gene>
<proteinExistence type="predicted"/>
<accession>A0AAN9IW84</accession>
<evidence type="ECO:0000313" key="1">
    <source>
        <dbReference type="EMBL" id="KAK7287590.1"/>
    </source>
</evidence>
<protein>
    <submittedName>
        <fullName evidence="1">Uncharacterized protein</fullName>
    </submittedName>
</protein>
<reference evidence="1 2" key="1">
    <citation type="submission" date="2024-01" db="EMBL/GenBank/DDBJ databases">
        <title>The genomes of 5 underutilized Papilionoideae crops provide insights into root nodulation and disease resistanc.</title>
        <authorList>
            <person name="Yuan L."/>
        </authorList>
    </citation>
    <scope>NUCLEOTIDE SEQUENCE [LARGE SCALE GENOMIC DNA]</scope>
    <source>
        <strain evidence="1">ZHUSHIDOU_FW_LH</strain>
        <tissue evidence="1">Leaf</tissue>
    </source>
</reference>
<dbReference type="EMBL" id="JAYWIO010000001">
    <property type="protein sequence ID" value="KAK7287590.1"/>
    <property type="molecule type" value="Genomic_DNA"/>
</dbReference>
<dbReference type="Proteomes" id="UP001372338">
    <property type="component" value="Unassembled WGS sequence"/>
</dbReference>
<dbReference type="AlphaFoldDB" id="A0AAN9IW84"/>
<comment type="caution">
    <text evidence="1">The sequence shown here is derived from an EMBL/GenBank/DDBJ whole genome shotgun (WGS) entry which is preliminary data.</text>
</comment>
<sequence length="185" mass="21721">MRKLDALRSKIKGKATAVVEDEDNNIEVSNQPENIEKEDSQVDIGDDQVPEVEQNLNEQKEGPWTPVLTRRKAHWANNENSRGHSFKFLNHLTLDSEFLGIVNQHWRQEGEGYAMYRLMRNLEHIKPGLIDLNQRKFRDINIKESQAREKLDTIQELLQSDPLNIHLQKMEKEAKKFILRCIRLL</sequence>
<evidence type="ECO:0000313" key="2">
    <source>
        <dbReference type="Proteomes" id="UP001372338"/>
    </source>
</evidence>
<organism evidence="1 2">
    <name type="scientific">Crotalaria pallida</name>
    <name type="common">Smooth rattlebox</name>
    <name type="synonym">Crotalaria striata</name>
    <dbReference type="NCBI Taxonomy" id="3830"/>
    <lineage>
        <taxon>Eukaryota</taxon>
        <taxon>Viridiplantae</taxon>
        <taxon>Streptophyta</taxon>
        <taxon>Embryophyta</taxon>
        <taxon>Tracheophyta</taxon>
        <taxon>Spermatophyta</taxon>
        <taxon>Magnoliopsida</taxon>
        <taxon>eudicotyledons</taxon>
        <taxon>Gunneridae</taxon>
        <taxon>Pentapetalae</taxon>
        <taxon>rosids</taxon>
        <taxon>fabids</taxon>
        <taxon>Fabales</taxon>
        <taxon>Fabaceae</taxon>
        <taxon>Papilionoideae</taxon>
        <taxon>50 kb inversion clade</taxon>
        <taxon>genistoids sensu lato</taxon>
        <taxon>core genistoids</taxon>
        <taxon>Crotalarieae</taxon>
        <taxon>Crotalaria</taxon>
    </lineage>
</organism>
<keyword evidence="2" id="KW-1185">Reference proteome</keyword>
<name>A0AAN9IW84_CROPI</name>